<keyword evidence="8" id="KW-0456">Lyase</keyword>
<dbReference type="NCBIfam" id="TIGR00163">
    <property type="entry name" value="PS_decarb"/>
    <property type="match status" value="1"/>
</dbReference>
<keyword evidence="9" id="KW-1208">Phospholipid metabolism</keyword>
<dbReference type="STRING" id="656916.A0A2G7ELM0"/>
<organism evidence="13 14">
    <name type="scientific">Aspergillus arachidicola</name>
    <dbReference type="NCBI Taxonomy" id="656916"/>
    <lineage>
        <taxon>Eukaryota</taxon>
        <taxon>Fungi</taxon>
        <taxon>Dikarya</taxon>
        <taxon>Ascomycota</taxon>
        <taxon>Pezizomycotina</taxon>
        <taxon>Eurotiomycetes</taxon>
        <taxon>Eurotiomycetidae</taxon>
        <taxon>Eurotiales</taxon>
        <taxon>Aspergillaceae</taxon>
        <taxon>Aspergillus</taxon>
        <taxon>Aspergillus subgen. Circumdati</taxon>
    </lineage>
</organism>
<dbReference type="EC" id="4.1.1.65" evidence="3"/>
<dbReference type="InterPro" id="IPR021331">
    <property type="entry name" value="Hva1_TUDOR"/>
</dbReference>
<keyword evidence="5" id="KW-0210">Decarboxylase</keyword>
<dbReference type="AlphaFoldDB" id="A0A2G7ELM0"/>
<dbReference type="UniPathway" id="UPA00558"/>
<keyword evidence="4" id="KW-0444">Lipid biosynthesis</keyword>
<evidence type="ECO:0000256" key="5">
    <source>
        <dbReference type="ARBA" id="ARBA00022793"/>
    </source>
</evidence>
<dbReference type="InterPro" id="IPR033177">
    <property type="entry name" value="PSD-B"/>
</dbReference>
<proteinExistence type="predicted"/>
<sequence length="403" mass="46102">MVKGDVKDKHGDTIHEGDYVFTRIRGGSHQGEVERIVMDEQEAEEEGVKNPPKVVFHDQRGILWTRITMPGILNYLQQLVNIAVAFIRQLQERHVGWLTFNRKTGEFTREQQPLLKKLKILLLFNPITEWIDRTHLLRLWTHERSLKAGIVEGQPQSHSEIKSFIEFYKIDMSQFEPSDPEAYATFEDFFIRKHAPGVRPIYDADDPTKAVIVSDSRVVVYPTVEATRRLWIKGNEFTIANLIRDADRAKRWEDGAVASFRLSPQDYHRYHSPVEGTVKWFKAISGDYYQVDPVALQSSVNILTENARCCVCIESKEFGDVLFVAIGATDVGTVEIHEHIREGHHVKKGDELGLFQFGGSSIIVAFEKGRIQLDEDLEKLSHQRIMVDVEVGMSMGRSTKSSL</sequence>
<dbReference type="GO" id="GO:0004609">
    <property type="term" value="F:phosphatidylserine decarboxylase activity"/>
    <property type="evidence" value="ECO:0007669"/>
    <property type="project" value="UniProtKB-EC"/>
</dbReference>
<evidence type="ECO:0000256" key="4">
    <source>
        <dbReference type="ARBA" id="ARBA00022516"/>
    </source>
</evidence>
<comment type="pathway">
    <text evidence="2">Lipid metabolism.</text>
</comment>
<evidence type="ECO:0000256" key="8">
    <source>
        <dbReference type="ARBA" id="ARBA00023239"/>
    </source>
</evidence>
<dbReference type="Gene3D" id="2.30.30.1060">
    <property type="match status" value="1"/>
</dbReference>
<evidence type="ECO:0000313" key="13">
    <source>
        <dbReference type="EMBL" id="PIG69258.1"/>
    </source>
</evidence>
<dbReference type="Pfam" id="PF02666">
    <property type="entry name" value="PS_Dcarbxylase"/>
    <property type="match status" value="1"/>
</dbReference>
<dbReference type="EMBL" id="NEXV01000743">
    <property type="protein sequence ID" value="PIG69258.1"/>
    <property type="molecule type" value="Genomic_DNA"/>
</dbReference>
<dbReference type="PANTHER" id="PTHR10067">
    <property type="entry name" value="PHOSPHATIDYLSERINE DECARBOXYLASE"/>
    <property type="match status" value="1"/>
</dbReference>
<reference evidence="13 14" key="1">
    <citation type="submission" date="2017-05" db="EMBL/GenBank/DDBJ databases">
        <title>Genome sequence for an aflatoxigenic pathogen of Argentinian peanut, Aspergillus arachidicola.</title>
        <authorList>
            <person name="Moore G."/>
            <person name="Beltz S.B."/>
            <person name="Mack B.M."/>
        </authorList>
    </citation>
    <scope>NUCLEOTIDE SEQUENCE [LARGE SCALE GENOMIC DNA]</scope>
    <source>
        <strain evidence="13 14">CBS 117610</strain>
    </source>
</reference>
<evidence type="ECO:0000256" key="9">
    <source>
        <dbReference type="ARBA" id="ARBA00023264"/>
    </source>
</evidence>
<keyword evidence="14" id="KW-1185">Reference proteome</keyword>
<dbReference type="PANTHER" id="PTHR10067:SF11">
    <property type="entry name" value="PHOSPHATIDYLSERINE DECARBOXYLASE"/>
    <property type="match status" value="1"/>
</dbReference>
<keyword evidence="6" id="KW-0443">Lipid metabolism</keyword>
<evidence type="ECO:0000313" key="14">
    <source>
        <dbReference type="Proteomes" id="UP000231358"/>
    </source>
</evidence>
<keyword evidence="10" id="KW-0670">Pyruvate</keyword>
<protein>
    <recommendedName>
        <fullName evidence="3">phosphatidylserine decarboxylase</fullName>
        <ecNumber evidence="3">4.1.1.65</ecNumber>
    </recommendedName>
</protein>
<dbReference type="Pfam" id="PF11160">
    <property type="entry name" value="Hva1_TUDOR"/>
    <property type="match status" value="1"/>
</dbReference>
<evidence type="ECO:0000256" key="7">
    <source>
        <dbReference type="ARBA" id="ARBA00023209"/>
    </source>
</evidence>
<evidence type="ECO:0000256" key="2">
    <source>
        <dbReference type="ARBA" id="ARBA00005189"/>
    </source>
</evidence>
<feature type="domain" description="Hypervirulence associated protein TUDOR" evidence="12">
    <location>
        <begin position="17"/>
        <end position="61"/>
    </location>
</feature>
<comment type="cofactor">
    <cofactor evidence="1">
        <name>pyruvate</name>
        <dbReference type="ChEBI" id="CHEBI:15361"/>
    </cofactor>
</comment>
<dbReference type="GO" id="GO:0006646">
    <property type="term" value="P:phosphatidylethanolamine biosynthetic process"/>
    <property type="evidence" value="ECO:0007669"/>
    <property type="project" value="UniProtKB-UniPathway"/>
</dbReference>
<evidence type="ECO:0000256" key="3">
    <source>
        <dbReference type="ARBA" id="ARBA00012243"/>
    </source>
</evidence>
<accession>A0A2G7ELM0</accession>
<comment type="caution">
    <text evidence="13">The sequence shown here is derived from an EMBL/GenBank/DDBJ whole genome shotgun (WGS) entry which is preliminary data.</text>
</comment>
<evidence type="ECO:0000256" key="10">
    <source>
        <dbReference type="ARBA" id="ARBA00023317"/>
    </source>
</evidence>
<comment type="pathway">
    <text evidence="11">Phospholipid metabolism; phosphatidylethanolamine biosynthesis.</text>
</comment>
<keyword evidence="7" id="KW-0594">Phospholipid biosynthesis</keyword>
<evidence type="ECO:0000256" key="6">
    <source>
        <dbReference type="ARBA" id="ARBA00023098"/>
    </source>
</evidence>
<evidence type="ECO:0000256" key="11">
    <source>
        <dbReference type="ARBA" id="ARBA00024326"/>
    </source>
</evidence>
<evidence type="ECO:0000256" key="1">
    <source>
        <dbReference type="ARBA" id="ARBA00001928"/>
    </source>
</evidence>
<name>A0A2G7ELM0_9EURO</name>
<gene>
    <name evidence="13" type="ORF">AARAC_006186</name>
</gene>
<dbReference type="InterPro" id="IPR003817">
    <property type="entry name" value="PS_Dcarbxylase"/>
</dbReference>
<dbReference type="Proteomes" id="UP000231358">
    <property type="component" value="Unassembled WGS sequence"/>
</dbReference>
<evidence type="ECO:0000259" key="12">
    <source>
        <dbReference type="Pfam" id="PF11160"/>
    </source>
</evidence>